<dbReference type="Proteomes" id="UP000036987">
    <property type="component" value="Unassembled WGS sequence"/>
</dbReference>
<dbReference type="PANTHER" id="PTHR47926">
    <property type="entry name" value="PENTATRICOPEPTIDE REPEAT-CONTAINING PROTEIN"/>
    <property type="match status" value="1"/>
</dbReference>
<feature type="repeat" description="PPR" evidence="2">
    <location>
        <begin position="426"/>
        <end position="456"/>
    </location>
</feature>
<dbReference type="PROSITE" id="PS51375">
    <property type="entry name" value="PPR"/>
    <property type="match status" value="5"/>
</dbReference>
<evidence type="ECO:0000256" key="1">
    <source>
        <dbReference type="ARBA" id="ARBA00022737"/>
    </source>
</evidence>
<dbReference type="GO" id="GO:0099402">
    <property type="term" value="P:plant organ development"/>
    <property type="evidence" value="ECO:0007669"/>
    <property type="project" value="UniProtKB-ARBA"/>
</dbReference>
<dbReference type="Gene3D" id="1.25.40.10">
    <property type="entry name" value="Tetratricopeptide repeat domain"/>
    <property type="match status" value="5"/>
</dbReference>
<feature type="repeat" description="PPR" evidence="2">
    <location>
        <begin position="142"/>
        <end position="176"/>
    </location>
</feature>
<dbReference type="OMA" id="CENPGYY"/>
<reference evidence="4" key="1">
    <citation type="journal article" date="2016" name="Nature">
        <title>The genome of the seagrass Zostera marina reveals angiosperm adaptation to the sea.</title>
        <authorList>
            <person name="Olsen J.L."/>
            <person name="Rouze P."/>
            <person name="Verhelst B."/>
            <person name="Lin Y.-C."/>
            <person name="Bayer T."/>
            <person name="Collen J."/>
            <person name="Dattolo E."/>
            <person name="De Paoli E."/>
            <person name="Dittami S."/>
            <person name="Maumus F."/>
            <person name="Michel G."/>
            <person name="Kersting A."/>
            <person name="Lauritano C."/>
            <person name="Lohaus R."/>
            <person name="Toepel M."/>
            <person name="Tonon T."/>
            <person name="Vanneste K."/>
            <person name="Amirebrahimi M."/>
            <person name="Brakel J."/>
            <person name="Bostroem C."/>
            <person name="Chovatia M."/>
            <person name="Grimwood J."/>
            <person name="Jenkins J.W."/>
            <person name="Jueterbock A."/>
            <person name="Mraz A."/>
            <person name="Stam W.T."/>
            <person name="Tice H."/>
            <person name="Bornberg-Bauer E."/>
            <person name="Green P.J."/>
            <person name="Pearson G.A."/>
            <person name="Procaccini G."/>
            <person name="Duarte C.M."/>
            <person name="Schmutz J."/>
            <person name="Reusch T.B.H."/>
            <person name="Van de Peer Y."/>
        </authorList>
    </citation>
    <scope>NUCLEOTIDE SEQUENCE [LARGE SCALE GENOMIC DNA]</scope>
    <source>
        <strain evidence="4">cv. Finnish</strain>
    </source>
</reference>
<sequence>MKPKSFLSICEILQTCNVPQSAPQIHARILTSGFKSDSFLATHLIKLYSKSNDLRSAHTLFQTFPPSSTTSHLLNAVIRAFVAAGLYQRSFRIFCIAWKRRVIGGRVPDSYTLSSILKACSLSTADGRDVHGLVVRLGFGNDLFVSNALVSMYVNSGRLDCGLTVFDEMSTRDLVTWNSVIGGFARNDCYHSDSAAAIVGEMMMEAGSGENGFRPDSITIVNLLSCCGGSDDRFVVEVHGYALRNGIFDAPEATNAVLAAYGRLGLVEKARSIFDGSDQMDRVTWNILISCFAKVGLFEESFRFLELMKNHRRWPSPDLVTYSGIISSLIDNNRPIDALELFRQVISSGTIKLDSVLLSTILPAVGLQSDGLNHCREIHCHAYRHSKLTSPSSLKIQNALISAYSRSGHMAESDVIFAGIKIQSRDVITWSSMIAGYVQNGMYTSALNTFREMTSFYNPNPNPTTVTTALSACASAGSLKQGREIHGWTVRNDLDSGTFVGSALIDMYAKTGSLGHSRRLFDSVVKEKNAVTWNAMIGGYAVHGSVTDALEIFAKMDDSTKNGITYLLILTACSHGGMVERGMEIFRGMKEEERQQKHYACVVDMLGRSGRVEEGRRVMESVPAEIGGVTSGMIGGLVGGCRIHGRLEVGMEVVDGLVADPWFPAEVCVLKSNLLASVGKWKEVEGLRSGMRERGVRKVVGCSWIEVGSFVHCFVADGSGFLVLLLGGVLTSLDGHVRSQC</sequence>
<dbReference type="InterPro" id="IPR046960">
    <property type="entry name" value="PPR_At4g14850-like_plant"/>
</dbReference>
<comment type="caution">
    <text evidence="3">The sequence shown here is derived from an EMBL/GenBank/DDBJ whole genome shotgun (WGS) entry which is preliminary data.</text>
</comment>
<dbReference type="Pfam" id="PF01535">
    <property type="entry name" value="PPR"/>
    <property type="match status" value="5"/>
</dbReference>
<evidence type="ECO:0000313" key="3">
    <source>
        <dbReference type="EMBL" id="KMZ59551.1"/>
    </source>
</evidence>
<dbReference type="NCBIfam" id="TIGR00756">
    <property type="entry name" value="PPR"/>
    <property type="match status" value="4"/>
</dbReference>
<name>A0A0K9NS04_ZOSMR</name>
<feature type="repeat" description="PPR" evidence="2">
    <location>
        <begin position="318"/>
        <end position="352"/>
    </location>
</feature>
<keyword evidence="1" id="KW-0677">Repeat</keyword>
<gene>
    <name evidence="3" type="ORF">ZOSMA_67G00440</name>
</gene>
<dbReference type="InterPro" id="IPR046848">
    <property type="entry name" value="E_motif"/>
</dbReference>
<evidence type="ECO:0000313" key="4">
    <source>
        <dbReference type="Proteomes" id="UP000036987"/>
    </source>
</evidence>
<dbReference type="InterPro" id="IPR011990">
    <property type="entry name" value="TPR-like_helical_dom_sf"/>
</dbReference>
<dbReference type="OrthoDB" id="185373at2759"/>
<dbReference type="EMBL" id="LFYR01001770">
    <property type="protein sequence ID" value="KMZ59551.1"/>
    <property type="molecule type" value="Genomic_DNA"/>
</dbReference>
<dbReference type="Pfam" id="PF13041">
    <property type="entry name" value="PPR_2"/>
    <property type="match status" value="2"/>
</dbReference>
<organism evidence="3 4">
    <name type="scientific">Zostera marina</name>
    <name type="common">Eelgrass</name>
    <dbReference type="NCBI Taxonomy" id="29655"/>
    <lineage>
        <taxon>Eukaryota</taxon>
        <taxon>Viridiplantae</taxon>
        <taxon>Streptophyta</taxon>
        <taxon>Embryophyta</taxon>
        <taxon>Tracheophyta</taxon>
        <taxon>Spermatophyta</taxon>
        <taxon>Magnoliopsida</taxon>
        <taxon>Liliopsida</taxon>
        <taxon>Zosteraceae</taxon>
        <taxon>Zostera</taxon>
    </lineage>
</organism>
<dbReference type="Pfam" id="PF20431">
    <property type="entry name" value="E_motif"/>
    <property type="match status" value="1"/>
</dbReference>
<dbReference type="GO" id="GO:0009451">
    <property type="term" value="P:RNA modification"/>
    <property type="evidence" value="ECO:0000318"/>
    <property type="project" value="GO_Central"/>
</dbReference>
<feature type="repeat" description="PPR" evidence="2">
    <location>
        <begin position="529"/>
        <end position="559"/>
    </location>
</feature>
<dbReference type="InterPro" id="IPR002885">
    <property type="entry name" value="PPR_rpt"/>
</dbReference>
<dbReference type="AlphaFoldDB" id="A0A0K9NS04"/>
<feature type="repeat" description="PPR" evidence="2">
    <location>
        <begin position="281"/>
        <end position="315"/>
    </location>
</feature>
<protein>
    <submittedName>
        <fullName evidence="3">Pentatricopeptide repeat-containing protein</fullName>
    </submittedName>
</protein>
<dbReference type="GO" id="GO:0003723">
    <property type="term" value="F:RNA binding"/>
    <property type="evidence" value="ECO:0000318"/>
    <property type="project" value="GO_Central"/>
</dbReference>
<dbReference type="PANTHER" id="PTHR47926:SF500">
    <property type="entry name" value="REPEAT-CONTAINING PROTEIN, PUTATIVE-RELATED"/>
    <property type="match status" value="1"/>
</dbReference>
<accession>A0A0K9NS04</accession>
<dbReference type="FunFam" id="1.25.40.10:FF:000158">
    <property type="entry name" value="pentatricopeptide repeat-containing protein At2g33680"/>
    <property type="match status" value="1"/>
</dbReference>
<keyword evidence="4" id="KW-1185">Reference proteome</keyword>
<proteinExistence type="predicted"/>
<evidence type="ECO:0000256" key="2">
    <source>
        <dbReference type="PROSITE-ProRule" id="PRU00708"/>
    </source>
</evidence>